<evidence type="ECO:0000313" key="3">
    <source>
        <dbReference type="Proteomes" id="UP000828390"/>
    </source>
</evidence>
<name>A0A9D3YA40_DREPO</name>
<dbReference type="EMBL" id="JAIWYP010000016">
    <property type="protein sequence ID" value="KAH3696603.1"/>
    <property type="molecule type" value="Genomic_DNA"/>
</dbReference>
<organism evidence="2 3">
    <name type="scientific">Dreissena polymorpha</name>
    <name type="common">Zebra mussel</name>
    <name type="synonym">Mytilus polymorpha</name>
    <dbReference type="NCBI Taxonomy" id="45954"/>
    <lineage>
        <taxon>Eukaryota</taxon>
        <taxon>Metazoa</taxon>
        <taxon>Spiralia</taxon>
        <taxon>Lophotrochozoa</taxon>
        <taxon>Mollusca</taxon>
        <taxon>Bivalvia</taxon>
        <taxon>Autobranchia</taxon>
        <taxon>Heteroconchia</taxon>
        <taxon>Euheterodonta</taxon>
        <taxon>Imparidentia</taxon>
        <taxon>Neoheterodontei</taxon>
        <taxon>Myida</taxon>
        <taxon>Dreissenoidea</taxon>
        <taxon>Dreissenidae</taxon>
        <taxon>Dreissena</taxon>
    </lineage>
</organism>
<proteinExistence type="predicted"/>
<gene>
    <name evidence="2" type="ORF">DPMN_084079</name>
</gene>
<dbReference type="Proteomes" id="UP000828390">
    <property type="component" value="Unassembled WGS sequence"/>
</dbReference>
<accession>A0A9D3YA40</accession>
<dbReference type="OrthoDB" id="6128388at2759"/>
<evidence type="ECO:0000256" key="1">
    <source>
        <dbReference type="SAM" id="MobiDB-lite"/>
    </source>
</evidence>
<sequence>MSNGVLHSKQTTQTNGGANGAFYFGFQGESVTGCGNGSSGKMYQDSSSRTSYQNGFIRNKEYGDFDTIPSPTKADGVPSSIPAQMARQTSRSSTRPTERFIPEREIEIPKDGSLHEFSADDMSTFLRHMGVEERIVTHVHSKGLDGRKFSKFKDSDLERLSMKNPIICHFRDKSIREKGGKKKIPFLL</sequence>
<protein>
    <submittedName>
        <fullName evidence="2">Uncharacterized protein</fullName>
    </submittedName>
</protein>
<dbReference type="AlphaFoldDB" id="A0A9D3YA40"/>
<keyword evidence="3" id="KW-1185">Reference proteome</keyword>
<reference evidence="2" key="2">
    <citation type="submission" date="2020-11" db="EMBL/GenBank/DDBJ databases">
        <authorList>
            <person name="McCartney M.A."/>
            <person name="Auch B."/>
            <person name="Kono T."/>
            <person name="Mallez S."/>
            <person name="Becker A."/>
            <person name="Gohl D.M."/>
            <person name="Silverstein K.A.T."/>
            <person name="Koren S."/>
            <person name="Bechman K.B."/>
            <person name="Herman A."/>
            <person name="Abrahante J.E."/>
            <person name="Garbe J."/>
        </authorList>
    </citation>
    <scope>NUCLEOTIDE SEQUENCE</scope>
    <source>
        <strain evidence="2">Duluth1</strain>
        <tissue evidence="2">Whole animal</tissue>
    </source>
</reference>
<reference evidence="2" key="1">
    <citation type="journal article" date="2019" name="bioRxiv">
        <title>The Genome of the Zebra Mussel, Dreissena polymorpha: A Resource for Invasive Species Research.</title>
        <authorList>
            <person name="McCartney M.A."/>
            <person name="Auch B."/>
            <person name="Kono T."/>
            <person name="Mallez S."/>
            <person name="Zhang Y."/>
            <person name="Obille A."/>
            <person name="Becker A."/>
            <person name="Abrahante J.E."/>
            <person name="Garbe J."/>
            <person name="Badalamenti J.P."/>
            <person name="Herman A."/>
            <person name="Mangelson H."/>
            <person name="Liachko I."/>
            <person name="Sullivan S."/>
            <person name="Sone E.D."/>
            <person name="Koren S."/>
            <person name="Silverstein K.A.T."/>
            <person name="Beckman K.B."/>
            <person name="Gohl D.M."/>
        </authorList>
    </citation>
    <scope>NUCLEOTIDE SEQUENCE</scope>
    <source>
        <strain evidence="2">Duluth1</strain>
        <tissue evidence="2">Whole animal</tissue>
    </source>
</reference>
<evidence type="ECO:0000313" key="2">
    <source>
        <dbReference type="EMBL" id="KAH3696603.1"/>
    </source>
</evidence>
<comment type="caution">
    <text evidence="2">The sequence shown here is derived from an EMBL/GenBank/DDBJ whole genome shotgun (WGS) entry which is preliminary data.</text>
</comment>
<feature type="region of interest" description="Disordered" evidence="1">
    <location>
        <begin position="62"/>
        <end position="98"/>
    </location>
</feature>